<comment type="subcellular location">
    <subcellularLocation>
        <location evidence="5">Bacterial microcompartment</location>
    </subcellularLocation>
</comment>
<comment type="function">
    <text evidence="5">Catalyzes the deamination of various vicinal amino-alcohols to oxo compounds. Allows this organism to utilize ethanolamine as the sole source of nitrogen and carbon in the presence of external vitamin B12.</text>
</comment>
<name>A0A6G8S3K5_9GAMM</name>
<protein>
    <recommendedName>
        <fullName evidence="5">Ethanolamine ammonia-lyase small subunit</fullName>
        <shortName evidence="5">EAL small subunit</shortName>
        <ecNumber evidence="5">4.3.1.7</ecNumber>
    </recommendedName>
</protein>
<dbReference type="Proteomes" id="UP000501939">
    <property type="component" value="Chromosome"/>
</dbReference>
<comment type="similarity">
    <text evidence="5">Belongs to the EutC family.</text>
</comment>
<evidence type="ECO:0000256" key="5">
    <source>
        <dbReference type="HAMAP-Rule" id="MF_00601"/>
    </source>
</evidence>
<dbReference type="InterPro" id="IPR009246">
    <property type="entry name" value="EutC"/>
</dbReference>
<comment type="pathway">
    <text evidence="5">Amine and polyamine degradation; ethanolamine degradation.</text>
</comment>
<evidence type="ECO:0000313" key="7">
    <source>
        <dbReference type="Proteomes" id="UP000501939"/>
    </source>
</evidence>
<evidence type="ECO:0000313" key="6">
    <source>
        <dbReference type="EMBL" id="QIO08737.1"/>
    </source>
</evidence>
<dbReference type="InterPro" id="IPR042251">
    <property type="entry name" value="EutC_C"/>
</dbReference>
<keyword evidence="2 5" id="KW-0456">Lyase</keyword>
<gene>
    <name evidence="5" type="primary">eutC</name>
    <name evidence="6" type="ORF">G8D99_06685</name>
</gene>
<dbReference type="GO" id="GO:0006520">
    <property type="term" value="P:amino acid metabolic process"/>
    <property type="evidence" value="ECO:0007669"/>
    <property type="project" value="InterPro"/>
</dbReference>
<feature type="binding site" evidence="5">
    <location>
        <position position="188"/>
    </location>
    <ligand>
        <name>adenosylcob(III)alamin</name>
        <dbReference type="ChEBI" id="CHEBI:18408"/>
    </ligand>
</feature>
<dbReference type="PANTHER" id="PTHR39330:SF1">
    <property type="entry name" value="ETHANOLAMINE AMMONIA-LYASE SMALL SUBUNIT"/>
    <property type="match status" value="1"/>
</dbReference>
<keyword evidence="3 5" id="KW-0170">Cobalt</keyword>
<comment type="catalytic activity">
    <reaction evidence="5">
        <text>ethanolamine = acetaldehyde + NH4(+)</text>
        <dbReference type="Rhea" id="RHEA:15313"/>
        <dbReference type="ChEBI" id="CHEBI:15343"/>
        <dbReference type="ChEBI" id="CHEBI:28938"/>
        <dbReference type="ChEBI" id="CHEBI:57603"/>
        <dbReference type="EC" id="4.3.1.7"/>
    </reaction>
</comment>
<comment type="subunit">
    <text evidence="5">The basic unit is a heterodimer which dimerizes to form tetramers. The heterotetramers trimerize; 6 large subunits form a core ring with 6 small subunits projecting outwards.</text>
</comment>
<dbReference type="Gene3D" id="3.40.50.11240">
    <property type="entry name" value="Ethanolamine ammonia-lyase light chain (EutC)"/>
    <property type="match status" value="1"/>
</dbReference>
<keyword evidence="7" id="KW-1185">Reference proteome</keyword>
<dbReference type="KEGG" id="alj:G8D99_06685"/>
<keyword evidence="1 5" id="KW-0846">Cobalamin</keyword>
<dbReference type="RefSeq" id="WP_166323778.1">
    <property type="nucleotide sequence ID" value="NZ_CP049916.1"/>
</dbReference>
<comment type="cofactor">
    <cofactor evidence="5">
        <name>adenosylcob(III)alamin</name>
        <dbReference type="ChEBI" id="CHEBI:18408"/>
    </cofactor>
    <text evidence="5">Binds between the large and small subunits.</text>
</comment>
<dbReference type="PANTHER" id="PTHR39330">
    <property type="entry name" value="ETHANOLAMINE AMMONIA-LYASE LIGHT CHAIN"/>
    <property type="match status" value="1"/>
</dbReference>
<dbReference type="HAMAP" id="MF_00601">
    <property type="entry name" value="EutC"/>
    <property type="match status" value="1"/>
</dbReference>
<dbReference type="UniPathway" id="UPA00560"/>
<dbReference type="Pfam" id="PF05985">
    <property type="entry name" value="EutC"/>
    <property type="match status" value="1"/>
</dbReference>
<sequence>MNLIPNDPYAQDTHIDAWEKLKQFTDARIAIGRAGCSIPTKAMLEFQLAHAQARDAVYQELDTETLQHKLQSIGLDSLLVQSQAQDKQEYLKRPDFGRLLNEESQQTLHNFNYGKANQYDVCIVIGDGLSALAIEENALAFIHSLKSQIEYEQWSLAPVVIATGSRVALGDEVAERLNTKMLVMLIGERPGLSSPDSMGIYYTWQAKSGCLDSKRNCISNVRPAGLSIPIATQRLMNLMRQSNKLGYSGVNLKDEHEIEQVESSTHLKRLF</sequence>
<organism evidence="6 7">
    <name type="scientific">Acinetobacter lanii</name>
    <dbReference type="NCBI Taxonomy" id="2715163"/>
    <lineage>
        <taxon>Bacteria</taxon>
        <taxon>Pseudomonadati</taxon>
        <taxon>Pseudomonadota</taxon>
        <taxon>Gammaproteobacteria</taxon>
        <taxon>Moraxellales</taxon>
        <taxon>Moraxellaceae</taxon>
        <taxon>Acinetobacter</taxon>
    </lineage>
</organism>
<feature type="binding site" evidence="5">
    <location>
        <position position="167"/>
    </location>
    <ligand>
        <name>adenosylcob(III)alamin</name>
        <dbReference type="ChEBI" id="CHEBI:18408"/>
    </ligand>
</feature>
<dbReference type="EC" id="4.3.1.7" evidence="5"/>
<proteinExistence type="inferred from homology"/>
<feature type="binding site" evidence="5">
    <location>
        <position position="217"/>
    </location>
    <ligand>
        <name>adenosylcob(III)alamin</name>
        <dbReference type="ChEBI" id="CHEBI:18408"/>
    </ligand>
</feature>
<keyword evidence="4 5" id="KW-1283">Bacterial microcompartment</keyword>
<dbReference type="Gene3D" id="1.10.30.40">
    <property type="entry name" value="Ethanolamine ammonia-lyase light chain (EutC), N-terminal domain"/>
    <property type="match status" value="1"/>
</dbReference>
<evidence type="ECO:0000256" key="3">
    <source>
        <dbReference type="ARBA" id="ARBA00023285"/>
    </source>
</evidence>
<dbReference type="NCBIfam" id="NF003971">
    <property type="entry name" value="PRK05465.1"/>
    <property type="match status" value="1"/>
</dbReference>
<dbReference type="GO" id="GO:0046336">
    <property type="term" value="P:ethanolamine catabolic process"/>
    <property type="evidence" value="ECO:0007669"/>
    <property type="project" value="UniProtKB-UniRule"/>
</dbReference>
<evidence type="ECO:0000256" key="2">
    <source>
        <dbReference type="ARBA" id="ARBA00023239"/>
    </source>
</evidence>
<reference evidence="6 7" key="1">
    <citation type="submission" date="2020-03" db="EMBL/GenBank/DDBJ databases">
        <authorList>
            <person name="Zhu W."/>
        </authorList>
    </citation>
    <scope>NUCLEOTIDE SEQUENCE [LARGE SCALE GENOMIC DNA]</scope>
    <source>
        <strain evidence="6 7">185</strain>
    </source>
</reference>
<dbReference type="GO" id="GO:0031419">
    <property type="term" value="F:cobalamin binding"/>
    <property type="evidence" value="ECO:0007669"/>
    <property type="project" value="UniProtKB-UniRule"/>
</dbReference>
<evidence type="ECO:0000256" key="4">
    <source>
        <dbReference type="ARBA" id="ARBA00024446"/>
    </source>
</evidence>
<accession>A0A6G8S3K5</accession>
<dbReference type="EMBL" id="CP049916">
    <property type="protein sequence ID" value="QIO08737.1"/>
    <property type="molecule type" value="Genomic_DNA"/>
</dbReference>
<dbReference type="PIRSF" id="PIRSF018982">
    <property type="entry name" value="EutC"/>
    <property type="match status" value="1"/>
</dbReference>
<dbReference type="GO" id="GO:0008851">
    <property type="term" value="F:ethanolamine ammonia-lyase activity"/>
    <property type="evidence" value="ECO:0007669"/>
    <property type="project" value="UniProtKB-UniRule"/>
</dbReference>
<dbReference type="GO" id="GO:0009350">
    <property type="term" value="C:ethanolamine ammonia-lyase complex"/>
    <property type="evidence" value="ECO:0007669"/>
    <property type="project" value="UniProtKB-UniRule"/>
</dbReference>
<dbReference type="AlphaFoldDB" id="A0A6G8S3K5"/>
<evidence type="ECO:0000256" key="1">
    <source>
        <dbReference type="ARBA" id="ARBA00022628"/>
    </source>
</evidence>
<dbReference type="GO" id="GO:0031471">
    <property type="term" value="C:ethanolamine degradation polyhedral organelle"/>
    <property type="evidence" value="ECO:0007669"/>
    <property type="project" value="UniProtKB-UniRule"/>
</dbReference>
<dbReference type="InterPro" id="IPR042255">
    <property type="entry name" value="EutC_N"/>
</dbReference>